<dbReference type="PANTHER" id="PTHR39639:SF1">
    <property type="entry name" value="DUF262 DOMAIN-CONTAINING PROTEIN"/>
    <property type="match status" value="1"/>
</dbReference>
<dbReference type="RefSeq" id="WP_092525065.1">
    <property type="nucleotide sequence ID" value="NZ_FNCI01000004.1"/>
</dbReference>
<dbReference type="PANTHER" id="PTHR39639">
    <property type="entry name" value="CHROMOSOME 16, WHOLE GENOME SHOTGUN SEQUENCE"/>
    <property type="match status" value="1"/>
</dbReference>
<keyword evidence="3" id="KW-1185">Reference proteome</keyword>
<dbReference type="InterPro" id="IPR004919">
    <property type="entry name" value="GmrSD_N"/>
</dbReference>
<dbReference type="AlphaFoldDB" id="A0A1G7RMC6"/>
<gene>
    <name evidence="2" type="ORF">SAMN05216571_104350</name>
</gene>
<organism evidence="2 3">
    <name type="scientific">Onishia taeanensis</name>
    <dbReference type="NCBI Taxonomy" id="284577"/>
    <lineage>
        <taxon>Bacteria</taxon>
        <taxon>Pseudomonadati</taxon>
        <taxon>Pseudomonadota</taxon>
        <taxon>Gammaproteobacteria</taxon>
        <taxon>Oceanospirillales</taxon>
        <taxon>Halomonadaceae</taxon>
        <taxon>Onishia</taxon>
    </lineage>
</organism>
<dbReference type="Proteomes" id="UP000198641">
    <property type="component" value="Unassembled WGS sequence"/>
</dbReference>
<proteinExistence type="predicted"/>
<sequence>MSKKAVEKKFLDAQESLVIQQSDFSLSLIKDMAEKGSINLAPSYQRRDRWGDEKQSRLIESFIMNVPVPPVYLSEDEFGRYSVIDGKQRITAIKRFISGDFKLAGLETIKELNGLSFDDLPSAVQNALSIRPYIRAITLLRQSDPELKFEVFLRLNTWGERLNPQEIRNVAYSGKFNDLLFFLSENDVLVEGLKTHVKSSSAYKNMDDIEHVLRFFTLKNNWEKMSGSLSKEMDEFMKENRNPDSKRLQEMESDFNESIKVCKDIWEDKVFLKPLGGGQWRSQLISPLYDAEMVAVSMLTRDERESAIKNKAQAVKGVEELYKESSFVKSVSQATNTPSSIVTRINSMYKMLKAIA</sequence>
<dbReference type="STRING" id="284577.SAMN05216571_104350"/>
<evidence type="ECO:0000259" key="1">
    <source>
        <dbReference type="Pfam" id="PF03235"/>
    </source>
</evidence>
<dbReference type="Pfam" id="PF03235">
    <property type="entry name" value="GmrSD_N"/>
    <property type="match status" value="1"/>
</dbReference>
<dbReference type="EMBL" id="FNCI01000004">
    <property type="protein sequence ID" value="SDG11835.1"/>
    <property type="molecule type" value="Genomic_DNA"/>
</dbReference>
<dbReference type="OrthoDB" id="7802453at2"/>
<name>A0A1G7RMC6_9GAMM</name>
<protein>
    <recommendedName>
        <fullName evidence="1">GmrSD restriction endonucleases N-terminal domain-containing protein</fullName>
    </recommendedName>
</protein>
<accession>A0A1G7RMC6</accession>
<evidence type="ECO:0000313" key="2">
    <source>
        <dbReference type="EMBL" id="SDG11835.1"/>
    </source>
</evidence>
<feature type="domain" description="GmrSD restriction endonucleases N-terminal" evidence="1">
    <location>
        <begin position="30"/>
        <end position="171"/>
    </location>
</feature>
<evidence type="ECO:0000313" key="3">
    <source>
        <dbReference type="Proteomes" id="UP000198641"/>
    </source>
</evidence>
<reference evidence="2 3" key="1">
    <citation type="submission" date="2016-10" db="EMBL/GenBank/DDBJ databases">
        <authorList>
            <person name="de Groot N.N."/>
        </authorList>
    </citation>
    <scope>NUCLEOTIDE SEQUENCE [LARGE SCALE GENOMIC DNA]</scope>
    <source>
        <strain evidence="2 3">BH539</strain>
    </source>
</reference>